<dbReference type="EMBL" id="NVUS01000033">
    <property type="protein sequence ID" value="PCI97154.1"/>
    <property type="molecule type" value="Genomic_DNA"/>
</dbReference>
<gene>
    <name evidence="1" type="ORF">COB13_16360</name>
</gene>
<comment type="caution">
    <text evidence="1">The sequence shown here is derived from an EMBL/GenBank/DDBJ whole genome shotgun (WGS) entry which is preliminary data.</text>
</comment>
<evidence type="ECO:0000313" key="1">
    <source>
        <dbReference type="EMBL" id="PCI97154.1"/>
    </source>
</evidence>
<evidence type="ECO:0008006" key="2">
    <source>
        <dbReference type="Google" id="ProtNLM"/>
    </source>
</evidence>
<organism evidence="1">
    <name type="scientific">OCS116 cluster bacterium</name>
    <dbReference type="NCBI Taxonomy" id="2030921"/>
    <lineage>
        <taxon>Bacteria</taxon>
        <taxon>Pseudomonadati</taxon>
        <taxon>Pseudomonadota</taxon>
        <taxon>Alphaproteobacteria</taxon>
        <taxon>OCS116 cluster</taxon>
    </lineage>
</organism>
<protein>
    <recommendedName>
        <fullName evidence="2">DUF3047 domain-containing protein</fullName>
    </recommendedName>
</protein>
<dbReference type="Pfam" id="PF11249">
    <property type="entry name" value="DUF3047"/>
    <property type="match status" value="1"/>
</dbReference>
<dbReference type="AlphaFoldDB" id="A0A2A4YQV6"/>
<reference evidence="1" key="2">
    <citation type="journal article" date="2018" name="ISME J.">
        <title>A dynamic microbial community with high functional redundancy inhabits the cold, oxic subseafloor aquifer.</title>
        <authorList>
            <person name="Tully B.J."/>
            <person name="Wheat C.G."/>
            <person name="Glazer B.T."/>
            <person name="Huber J.A."/>
        </authorList>
    </citation>
    <scope>NUCLEOTIDE SEQUENCE</scope>
    <source>
        <strain evidence="1">NORP83</strain>
    </source>
</reference>
<sequence>MFKKIFIIVIIVAGLIGAGYAAYGWWRGNPFDTGAPLLASAAQDGRIELIDGELDVENLPQGWVHRTFFNVTATDYKLVTIDDRAALHCATDNSGSILARDVDILLSDFGLLKWQWKIEKPLNSPLDEDSEDSEEGDDHPARFFVAFKNTDGARKMAEIIWSNQKYKAGDYKIINGFHHLVANGLDENVGKWHEQIVDLAALYKRIGGTGTNPSLGLLGFFCDSDNTGGSTSAYFSDVRLEAIIQDN</sequence>
<accession>A0A2A4YQV6</accession>
<name>A0A2A4YQV6_9PROT</name>
<dbReference type="InterPro" id="IPR021409">
    <property type="entry name" value="DUF3047"/>
</dbReference>
<proteinExistence type="predicted"/>
<reference key="1">
    <citation type="submission" date="2017-08" db="EMBL/GenBank/DDBJ databases">
        <title>A dynamic microbial community with high functional redundancy inhabits the cold, oxic subseafloor aquifer.</title>
        <authorList>
            <person name="Tully B.J."/>
            <person name="Wheat C.G."/>
            <person name="Glazer B.T."/>
            <person name="Huber J.A."/>
        </authorList>
    </citation>
    <scope>NUCLEOTIDE SEQUENCE [LARGE SCALE GENOMIC DNA]</scope>
</reference>